<comment type="caution">
    <text evidence="2">The sequence shown here is derived from an EMBL/GenBank/DDBJ whole genome shotgun (WGS) entry which is preliminary data.</text>
</comment>
<protein>
    <submittedName>
        <fullName evidence="2">ImmA/IrrE family metallo-endopeptidase</fullName>
    </submittedName>
</protein>
<evidence type="ECO:0000313" key="3">
    <source>
        <dbReference type="Proteomes" id="UP001196843"/>
    </source>
</evidence>
<keyword evidence="3" id="KW-1185">Reference proteome</keyword>
<feature type="domain" description="IrrE N-terminal-like" evidence="1">
    <location>
        <begin position="8"/>
        <end position="114"/>
    </location>
</feature>
<dbReference type="InterPro" id="IPR010359">
    <property type="entry name" value="IrrE_HExxH"/>
</dbReference>
<evidence type="ECO:0000259" key="1">
    <source>
        <dbReference type="Pfam" id="PF06114"/>
    </source>
</evidence>
<organism evidence="2 3">
    <name type="scientific">Microbacterium jejuense</name>
    <dbReference type="NCBI Taxonomy" id="1263637"/>
    <lineage>
        <taxon>Bacteria</taxon>
        <taxon>Bacillati</taxon>
        <taxon>Actinomycetota</taxon>
        <taxon>Actinomycetes</taxon>
        <taxon>Micrococcales</taxon>
        <taxon>Microbacteriaceae</taxon>
        <taxon>Microbacterium</taxon>
    </lineage>
</organism>
<sequence length="147" mass="16718">MQSLLQLAEDLGLTVIEKRAPHTSGYRPDERIIRLTPGMPRRAARSVLAHELGHHVLGHRPTDFGPIRSRQERQANEWAAQHLIRHDVYIESERIRDAHLGSMAHDLDVAPELVAVYRAMLQRMGDATYVKPRMGAGQWMYRAEAPA</sequence>
<dbReference type="EMBL" id="JAEUAW010000003">
    <property type="protein sequence ID" value="MBW9093152.1"/>
    <property type="molecule type" value="Genomic_DNA"/>
</dbReference>
<evidence type="ECO:0000313" key="2">
    <source>
        <dbReference type="EMBL" id="MBW9093152.1"/>
    </source>
</evidence>
<dbReference type="Proteomes" id="UP001196843">
    <property type="component" value="Unassembled WGS sequence"/>
</dbReference>
<reference evidence="2 3" key="1">
    <citation type="journal article" date="2021" name="MBio">
        <title>Poor Competitiveness of Bradyrhizobium in Pigeon Pea Root Colonization in Indian Soils.</title>
        <authorList>
            <person name="Chalasani D."/>
            <person name="Basu A."/>
            <person name="Pullabhotla S.V.S.R.N."/>
            <person name="Jorrin B."/>
            <person name="Neal A.L."/>
            <person name="Poole P.S."/>
            <person name="Podile A.R."/>
            <person name="Tkacz A."/>
        </authorList>
    </citation>
    <scope>NUCLEOTIDE SEQUENCE [LARGE SCALE GENOMIC DNA]</scope>
    <source>
        <strain evidence="2 3">HU14</strain>
    </source>
</reference>
<dbReference type="Gene3D" id="1.10.10.2910">
    <property type="match status" value="1"/>
</dbReference>
<dbReference type="RefSeq" id="WP_220299874.1">
    <property type="nucleotide sequence ID" value="NZ_JAEUAW010000003.1"/>
</dbReference>
<gene>
    <name evidence="2" type="ORF">JNB62_05605</name>
</gene>
<proteinExistence type="predicted"/>
<dbReference type="Pfam" id="PF06114">
    <property type="entry name" value="Peptidase_M78"/>
    <property type="match status" value="1"/>
</dbReference>
<accession>A0ABS7HJM0</accession>
<name>A0ABS7HJM0_9MICO</name>